<proteinExistence type="predicted"/>
<evidence type="ECO:0000313" key="7">
    <source>
        <dbReference type="Proteomes" id="UP000254869"/>
    </source>
</evidence>
<dbReference type="InterPro" id="IPR036271">
    <property type="entry name" value="Tet_transcr_reg_TetR-rel_C_sf"/>
</dbReference>
<dbReference type="Pfam" id="PF16925">
    <property type="entry name" value="TetR_C_13"/>
    <property type="match status" value="1"/>
</dbReference>
<organism evidence="6 7">
    <name type="scientific">Nocardia pseudobrasiliensis</name>
    <dbReference type="NCBI Taxonomy" id="45979"/>
    <lineage>
        <taxon>Bacteria</taxon>
        <taxon>Bacillati</taxon>
        <taxon>Actinomycetota</taxon>
        <taxon>Actinomycetes</taxon>
        <taxon>Mycobacteriales</taxon>
        <taxon>Nocardiaceae</taxon>
        <taxon>Nocardia</taxon>
    </lineage>
</organism>
<dbReference type="InterPro" id="IPR011075">
    <property type="entry name" value="TetR_C"/>
</dbReference>
<feature type="DNA-binding region" description="H-T-H motif" evidence="4">
    <location>
        <begin position="29"/>
        <end position="48"/>
    </location>
</feature>
<comment type="caution">
    <text evidence="6">The sequence shown here is derived from an EMBL/GenBank/DDBJ whole genome shotgun (WGS) entry which is preliminary data.</text>
</comment>
<evidence type="ECO:0000256" key="1">
    <source>
        <dbReference type="ARBA" id="ARBA00023015"/>
    </source>
</evidence>
<dbReference type="GO" id="GO:0003677">
    <property type="term" value="F:DNA binding"/>
    <property type="evidence" value="ECO:0007669"/>
    <property type="project" value="UniProtKB-UniRule"/>
</dbReference>
<keyword evidence="1" id="KW-0805">Transcription regulation</keyword>
<protein>
    <submittedName>
        <fullName evidence="6">TetR family transcriptional regulator</fullName>
    </submittedName>
</protein>
<feature type="domain" description="HTH tetR-type" evidence="5">
    <location>
        <begin position="6"/>
        <end position="66"/>
    </location>
</feature>
<dbReference type="PANTHER" id="PTHR47506">
    <property type="entry name" value="TRANSCRIPTIONAL REGULATORY PROTEIN"/>
    <property type="match status" value="1"/>
</dbReference>
<dbReference type="SUPFAM" id="SSF46689">
    <property type="entry name" value="Homeodomain-like"/>
    <property type="match status" value="1"/>
</dbReference>
<keyword evidence="2 4" id="KW-0238">DNA-binding</keyword>
<dbReference type="AlphaFoldDB" id="A0A370HWW7"/>
<dbReference type="SUPFAM" id="SSF48498">
    <property type="entry name" value="Tetracyclin repressor-like, C-terminal domain"/>
    <property type="match status" value="1"/>
</dbReference>
<evidence type="ECO:0000256" key="4">
    <source>
        <dbReference type="PROSITE-ProRule" id="PRU00335"/>
    </source>
</evidence>
<name>A0A370HWW7_9NOCA</name>
<dbReference type="Gene3D" id="1.10.10.60">
    <property type="entry name" value="Homeodomain-like"/>
    <property type="match status" value="1"/>
</dbReference>
<evidence type="ECO:0000256" key="2">
    <source>
        <dbReference type="ARBA" id="ARBA00023125"/>
    </source>
</evidence>
<dbReference type="PROSITE" id="PS50977">
    <property type="entry name" value="HTH_TETR_2"/>
    <property type="match status" value="1"/>
</dbReference>
<dbReference type="InterPro" id="IPR009057">
    <property type="entry name" value="Homeodomain-like_sf"/>
</dbReference>
<dbReference type="EMBL" id="QQBC01000011">
    <property type="protein sequence ID" value="RDI63007.1"/>
    <property type="molecule type" value="Genomic_DNA"/>
</dbReference>
<dbReference type="InterPro" id="IPR001647">
    <property type="entry name" value="HTH_TetR"/>
</dbReference>
<reference evidence="6 7" key="1">
    <citation type="submission" date="2018-07" db="EMBL/GenBank/DDBJ databases">
        <title>Genomic Encyclopedia of Type Strains, Phase IV (KMG-IV): sequencing the most valuable type-strain genomes for metagenomic binning, comparative biology and taxonomic classification.</title>
        <authorList>
            <person name="Goeker M."/>
        </authorList>
    </citation>
    <scope>NUCLEOTIDE SEQUENCE [LARGE SCALE GENOMIC DNA]</scope>
    <source>
        <strain evidence="6 7">DSM 44290</strain>
    </source>
</reference>
<dbReference type="Gene3D" id="1.10.357.10">
    <property type="entry name" value="Tetracycline Repressor, domain 2"/>
    <property type="match status" value="1"/>
</dbReference>
<dbReference type="STRING" id="1210086.GCA_001613105_05177"/>
<evidence type="ECO:0000256" key="3">
    <source>
        <dbReference type="ARBA" id="ARBA00023163"/>
    </source>
</evidence>
<dbReference type="RefSeq" id="WP_068002702.1">
    <property type="nucleotide sequence ID" value="NZ_QQBC01000011.1"/>
</dbReference>
<sequence>MARPKQFDEQRAVDAAMRAFWSAGYEGTSTQDLCAATGLGRSSIYNTFSSKHDLFQRALRRYMDVKNEATFAMLDAPGSAKDRVRRVLWNVIESPDEDPLGCLVVNSMVELGPRDGEVARMLRADMDLRLAALTATIAAGQRAGEIATSRPAAELAQFVTATVSGMRVVARGGADRAVLESIAEVALDSLG</sequence>
<keyword evidence="3" id="KW-0804">Transcription</keyword>
<dbReference type="Proteomes" id="UP000254869">
    <property type="component" value="Unassembled WGS sequence"/>
</dbReference>
<dbReference type="Pfam" id="PF00440">
    <property type="entry name" value="TetR_N"/>
    <property type="match status" value="1"/>
</dbReference>
<dbReference type="PANTHER" id="PTHR47506:SF1">
    <property type="entry name" value="HTH-TYPE TRANSCRIPTIONAL REGULATOR YJDC"/>
    <property type="match status" value="1"/>
</dbReference>
<accession>A0A370HWW7</accession>
<evidence type="ECO:0000313" key="6">
    <source>
        <dbReference type="EMBL" id="RDI63007.1"/>
    </source>
</evidence>
<keyword evidence="7" id="KW-1185">Reference proteome</keyword>
<evidence type="ECO:0000259" key="5">
    <source>
        <dbReference type="PROSITE" id="PS50977"/>
    </source>
</evidence>
<gene>
    <name evidence="6" type="ORF">DFR76_11123</name>
</gene>